<evidence type="ECO:0000313" key="11">
    <source>
        <dbReference type="EMBL" id="KAK3949809.1"/>
    </source>
</evidence>
<dbReference type="EC" id="3.2.1.132" evidence="10"/>
<evidence type="ECO:0000256" key="7">
    <source>
        <dbReference type="ARBA" id="ARBA00023277"/>
    </source>
</evidence>
<dbReference type="PANTHER" id="PTHR42061:SF6">
    <property type="entry name" value="ENDO-CHITOSANASE"/>
    <property type="match status" value="1"/>
</dbReference>
<comment type="catalytic activity">
    <reaction evidence="1 10">
        <text>Endohydrolysis of beta-(1-&gt;4)-linkages between D-glucosamine residues in a partly acetylated chitosan.</text>
        <dbReference type="EC" id="3.2.1.132"/>
    </reaction>
</comment>
<dbReference type="PANTHER" id="PTHR42061">
    <property type="entry name" value="ENDO-CHITOSANASE"/>
    <property type="match status" value="1"/>
</dbReference>
<accession>A0AAN6NPS9</accession>
<reference evidence="11" key="1">
    <citation type="journal article" date="2023" name="Mol. Phylogenet. Evol.">
        <title>Genome-scale phylogeny and comparative genomics of the fungal order Sordariales.</title>
        <authorList>
            <person name="Hensen N."/>
            <person name="Bonometti L."/>
            <person name="Westerberg I."/>
            <person name="Brannstrom I.O."/>
            <person name="Guillou S."/>
            <person name="Cros-Aarteil S."/>
            <person name="Calhoun S."/>
            <person name="Haridas S."/>
            <person name="Kuo A."/>
            <person name="Mondo S."/>
            <person name="Pangilinan J."/>
            <person name="Riley R."/>
            <person name="LaButti K."/>
            <person name="Andreopoulos B."/>
            <person name="Lipzen A."/>
            <person name="Chen C."/>
            <person name="Yan M."/>
            <person name="Daum C."/>
            <person name="Ng V."/>
            <person name="Clum A."/>
            <person name="Steindorff A."/>
            <person name="Ohm R.A."/>
            <person name="Martin F."/>
            <person name="Silar P."/>
            <person name="Natvig D.O."/>
            <person name="Lalanne C."/>
            <person name="Gautier V."/>
            <person name="Ament-Velasquez S.L."/>
            <person name="Kruys A."/>
            <person name="Hutchinson M.I."/>
            <person name="Powell A.J."/>
            <person name="Barry K."/>
            <person name="Miller A.N."/>
            <person name="Grigoriev I.V."/>
            <person name="Debuchy R."/>
            <person name="Gladieux P."/>
            <person name="Hiltunen Thoren M."/>
            <person name="Johannesson H."/>
        </authorList>
    </citation>
    <scope>NUCLEOTIDE SEQUENCE</scope>
    <source>
        <strain evidence="11">CBS 626.80</strain>
    </source>
</reference>
<gene>
    <name evidence="11" type="ORF">QBC32DRAFT_29791</name>
</gene>
<comment type="subcellular location">
    <subcellularLocation>
        <location evidence="2 10">Secreted</location>
    </subcellularLocation>
</comment>
<evidence type="ECO:0000256" key="8">
    <source>
        <dbReference type="ARBA" id="ARBA00023295"/>
    </source>
</evidence>
<comment type="function">
    <text evidence="10">Chitosanase catalyzing the endo-type cleavage of chitosan, the deacylated form of chitin. Chitosanase may be crucial in the degradation of the deacetylated portion of chitin in the fungal cell wall.</text>
</comment>
<reference evidence="11" key="2">
    <citation type="submission" date="2023-06" db="EMBL/GenBank/DDBJ databases">
        <authorList>
            <consortium name="Lawrence Berkeley National Laboratory"/>
            <person name="Mondo S.J."/>
            <person name="Hensen N."/>
            <person name="Bonometti L."/>
            <person name="Westerberg I."/>
            <person name="Brannstrom I.O."/>
            <person name="Guillou S."/>
            <person name="Cros-Aarteil S."/>
            <person name="Calhoun S."/>
            <person name="Haridas S."/>
            <person name="Kuo A."/>
            <person name="Pangilinan J."/>
            <person name="Riley R."/>
            <person name="Labutti K."/>
            <person name="Andreopoulos B."/>
            <person name="Lipzen A."/>
            <person name="Chen C."/>
            <person name="Yanf M."/>
            <person name="Daum C."/>
            <person name="Ng V."/>
            <person name="Clum A."/>
            <person name="Steindorff A."/>
            <person name="Ohm R."/>
            <person name="Martin F."/>
            <person name="Silar P."/>
            <person name="Natvig D."/>
            <person name="Lalanne C."/>
            <person name="Gautier V."/>
            <person name="Ament-Velasquez S.L."/>
            <person name="Kruys A."/>
            <person name="Hutchinson M.I."/>
            <person name="Powell A.J."/>
            <person name="Barry K."/>
            <person name="Miller A.N."/>
            <person name="Grigoriev I.V."/>
            <person name="Debuchy R."/>
            <person name="Gladieux P."/>
            <person name="Thoren M.H."/>
            <person name="Johannesson H."/>
        </authorList>
    </citation>
    <scope>NUCLEOTIDE SEQUENCE</scope>
    <source>
        <strain evidence="11">CBS 626.80</strain>
    </source>
</reference>
<proteinExistence type="inferred from homology"/>
<protein>
    <recommendedName>
        <fullName evidence="10">Endo-chitosanase</fullName>
        <ecNumber evidence="10">3.2.1.132</ecNumber>
    </recommendedName>
</protein>
<dbReference type="InterPro" id="IPR009939">
    <property type="entry name" value="Chitosanase_fungal"/>
</dbReference>
<feature type="signal peptide" evidence="10">
    <location>
        <begin position="1"/>
        <end position="23"/>
    </location>
</feature>
<evidence type="ECO:0000256" key="4">
    <source>
        <dbReference type="ARBA" id="ARBA00022525"/>
    </source>
</evidence>
<name>A0AAN6NPS9_9PEZI</name>
<keyword evidence="12" id="KW-1185">Reference proteome</keyword>
<keyword evidence="5 10" id="KW-0732">Signal</keyword>
<organism evidence="11 12">
    <name type="scientific">Pseudoneurospora amorphoporcata</name>
    <dbReference type="NCBI Taxonomy" id="241081"/>
    <lineage>
        <taxon>Eukaryota</taxon>
        <taxon>Fungi</taxon>
        <taxon>Dikarya</taxon>
        <taxon>Ascomycota</taxon>
        <taxon>Pezizomycotina</taxon>
        <taxon>Sordariomycetes</taxon>
        <taxon>Sordariomycetidae</taxon>
        <taxon>Sordariales</taxon>
        <taxon>Sordariaceae</taxon>
        <taxon>Pseudoneurospora</taxon>
    </lineage>
</organism>
<sequence>MSPSISLLILTIPFLAFIPTVSARDVPSNLQNLYTKLFKQKSCKHPLSDRGFYSTEDGPDTYTYCGDHLSDFKILYIRGRGKGRLANMDVDCDGLQGGPGDDGRCSVGASPDYQGITAFQETVASYNVSGVKDLNTYVHPYVVFGNEVESDDMRIDGYMRFDPAEYGVEPLSVMAVVCDGGKKLVYGVWGDTNGDDGAKSMVGEASLALATACGGIEMSGSNGIGEEDVLYLAFTGTEAVPGAKGAKWDAGSFEEFERSIEGLGDQLVRRIAEDGSASGTVRVSWGLMVWMFVALAGGHLGAYWI</sequence>
<keyword evidence="8 10" id="KW-0326">Glycosidase</keyword>
<dbReference type="GO" id="GO:0005576">
    <property type="term" value="C:extracellular region"/>
    <property type="evidence" value="ECO:0007669"/>
    <property type="project" value="UniProtKB-SubCell"/>
</dbReference>
<evidence type="ECO:0000256" key="3">
    <source>
        <dbReference type="ARBA" id="ARBA00007799"/>
    </source>
</evidence>
<evidence type="ECO:0000256" key="1">
    <source>
        <dbReference type="ARBA" id="ARBA00000405"/>
    </source>
</evidence>
<evidence type="ECO:0000256" key="10">
    <source>
        <dbReference type="RuleBase" id="RU361208"/>
    </source>
</evidence>
<dbReference type="EMBL" id="MU859200">
    <property type="protein sequence ID" value="KAK3949809.1"/>
    <property type="molecule type" value="Genomic_DNA"/>
</dbReference>
<dbReference type="Proteomes" id="UP001303222">
    <property type="component" value="Unassembled WGS sequence"/>
</dbReference>
<keyword evidence="4" id="KW-0964">Secreted</keyword>
<dbReference type="GO" id="GO:0016977">
    <property type="term" value="F:chitosanase activity"/>
    <property type="evidence" value="ECO:0007669"/>
    <property type="project" value="UniProtKB-EC"/>
</dbReference>
<dbReference type="AlphaFoldDB" id="A0AAN6NPS9"/>
<comment type="caution">
    <text evidence="11">The sequence shown here is derived from an EMBL/GenBank/DDBJ whole genome shotgun (WGS) entry which is preliminary data.</text>
</comment>
<dbReference type="Pfam" id="PF07335">
    <property type="entry name" value="Glyco_hydro_75"/>
    <property type="match status" value="1"/>
</dbReference>
<keyword evidence="9 10" id="KW-0624">Polysaccharide degradation</keyword>
<evidence type="ECO:0000256" key="2">
    <source>
        <dbReference type="ARBA" id="ARBA00004613"/>
    </source>
</evidence>
<dbReference type="GO" id="GO:0000272">
    <property type="term" value="P:polysaccharide catabolic process"/>
    <property type="evidence" value="ECO:0007669"/>
    <property type="project" value="UniProtKB-KW"/>
</dbReference>
<comment type="similarity">
    <text evidence="3 10">Belongs to the glycosyl hydrolase 75 family.</text>
</comment>
<evidence type="ECO:0000256" key="6">
    <source>
        <dbReference type="ARBA" id="ARBA00022801"/>
    </source>
</evidence>
<keyword evidence="7" id="KW-0119">Carbohydrate metabolism</keyword>
<evidence type="ECO:0000256" key="9">
    <source>
        <dbReference type="ARBA" id="ARBA00023326"/>
    </source>
</evidence>
<evidence type="ECO:0000313" key="12">
    <source>
        <dbReference type="Proteomes" id="UP001303222"/>
    </source>
</evidence>
<evidence type="ECO:0000256" key="5">
    <source>
        <dbReference type="ARBA" id="ARBA00022729"/>
    </source>
</evidence>
<keyword evidence="6 10" id="KW-0378">Hydrolase</keyword>
<feature type="chain" id="PRO_5042668045" description="Endo-chitosanase" evidence="10">
    <location>
        <begin position="24"/>
        <end position="305"/>
    </location>
</feature>